<dbReference type="AlphaFoldDB" id="A0A8J4T2L4"/>
<gene>
    <name evidence="4" type="ORF">PHET_09314</name>
</gene>
<dbReference type="GO" id="GO:0006493">
    <property type="term" value="P:protein O-linked glycosylation"/>
    <property type="evidence" value="ECO:0007669"/>
    <property type="project" value="TreeGrafter"/>
</dbReference>
<organism evidence="4 5">
    <name type="scientific">Paragonimus heterotremus</name>
    <dbReference type="NCBI Taxonomy" id="100268"/>
    <lineage>
        <taxon>Eukaryota</taxon>
        <taxon>Metazoa</taxon>
        <taxon>Spiralia</taxon>
        <taxon>Lophotrochozoa</taxon>
        <taxon>Platyhelminthes</taxon>
        <taxon>Trematoda</taxon>
        <taxon>Digenea</taxon>
        <taxon>Plagiorchiida</taxon>
        <taxon>Troglotremata</taxon>
        <taxon>Troglotrematidae</taxon>
        <taxon>Paragonimus</taxon>
    </lineage>
</organism>
<feature type="domain" description="Glycosyltransferase 2-like" evidence="3">
    <location>
        <begin position="118"/>
        <end position="162"/>
    </location>
</feature>
<dbReference type="OrthoDB" id="6280159at2759"/>
<dbReference type="InterPro" id="IPR029044">
    <property type="entry name" value="Nucleotide-diphossugar_trans"/>
</dbReference>
<dbReference type="PANTHER" id="PTHR11675:SF133">
    <property type="entry name" value="GLYCOSYLTRANSFERASE 2-LIKE DOMAIN-CONTAINING PROTEIN"/>
    <property type="match status" value="1"/>
</dbReference>
<evidence type="ECO:0000313" key="5">
    <source>
        <dbReference type="Proteomes" id="UP000748531"/>
    </source>
</evidence>
<sequence>MWFKKTLVLKIGLLICVVWLSIQLILYNFFDQHTWGWFRWAEKITGPTMTGSTGFGDMGRAVNLPSKLQADAQATFSKHQFNLVVSDLIGLKRNLPNYRDARCTNLEPSSKLTAWKTSIIIVFHNEAWSTLLRTVHSVIDRTPRGLLEEIILVDDASTDGRWDDDVLYLSHFLYVALAYSSISL</sequence>
<accession>A0A8J4T2L4</accession>
<feature type="transmembrane region" description="Helical" evidence="2">
    <location>
        <begin position="7"/>
        <end position="30"/>
    </location>
</feature>
<keyword evidence="1" id="KW-1015">Disulfide bond</keyword>
<proteinExistence type="predicted"/>
<protein>
    <recommendedName>
        <fullName evidence="3">Glycosyltransferase 2-like domain-containing protein</fullName>
    </recommendedName>
</protein>
<dbReference type="GO" id="GO:0004653">
    <property type="term" value="F:polypeptide N-acetylgalactosaminyltransferase activity"/>
    <property type="evidence" value="ECO:0007669"/>
    <property type="project" value="TreeGrafter"/>
</dbReference>
<keyword evidence="5" id="KW-1185">Reference proteome</keyword>
<reference evidence="4" key="1">
    <citation type="submission" date="2019-05" db="EMBL/GenBank/DDBJ databases">
        <title>Annotation for the trematode Paragonimus heterotremus.</title>
        <authorList>
            <person name="Choi Y.-J."/>
        </authorList>
    </citation>
    <scope>NUCLEOTIDE SEQUENCE</scope>
    <source>
        <strain evidence="4">LC</strain>
    </source>
</reference>
<dbReference type="InterPro" id="IPR001173">
    <property type="entry name" value="Glyco_trans_2-like"/>
</dbReference>
<dbReference type="Proteomes" id="UP000748531">
    <property type="component" value="Unassembled WGS sequence"/>
</dbReference>
<dbReference type="PANTHER" id="PTHR11675">
    <property type="entry name" value="N-ACETYLGALACTOSAMINYLTRANSFERASE"/>
    <property type="match status" value="1"/>
</dbReference>
<comment type="caution">
    <text evidence="4">The sequence shown here is derived from an EMBL/GenBank/DDBJ whole genome shotgun (WGS) entry which is preliminary data.</text>
</comment>
<evidence type="ECO:0000256" key="2">
    <source>
        <dbReference type="SAM" id="Phobius"/>
    </source>
</evidence>
<dbReference type="GO" id="GO:0005794">
    <property type="term" value="C:Golgi apparatus"/>
    <property type="evidence" value="ECO:0007669"/>
    <property type="project" value="TreeGrafter"/>
</dbReference>
<keyword evidence="2" id="KW-0472">Membrane</keyword>
<dbReference type="Gene3D" id="3.90.550.10">
    <property type="entry name" value="Spore Coat Polysaccharide Biosynthesis Protein SpsA, Chain A"/>
    <property type="match status" value="1"/>
</dbReference>
<name>A0A8J4T2L4_9TREM</name>
<dbReference type="EMBL" id="LUCH01006919">
    <property type="protein sequence ID" value="KAF5397021.1"/>
    <property type="molecule type" value="Genomic_DNA"/>
</dbReference>
<evidence type="ECO:0000259" key="3">
    <source>
        <dbReference type="Pfam" id="PF00535"/>
    </source>
</evidence>
<dbReference type="Pfam" id="PF00535">
    <property type="entry name" value="Glycos_transf_2"/>
    <property type="match status" value="1"/>
</dbReference>
<keyword evidence="2" id="KW-1133">Transmembrane helix</keyword>
<keyword evidence="2" id="KW-0812">Transmembrane</keyword>
<evidence type="ECO:0000313" key="4">
    <source>
        <dbReference type="EMBL" id="KAF5397021.1"/>
    </source>
</evidence>
<dbReference type="SUPFAM" id="SSF53448">
    <property type="entry name" value="Nucleotide-diphospho-sugar transferases"/>
    <property type="match status" value="1"/>
</dbReference>
<evidence type="ECO:0000256" key="1">
    <source>
        <dbReference type="ARBA" id="ARBA00023157"/>
    </source>
</evidence>